<keyword evidence="7" id="KW-0456">Lyase</keyword>
<dbReference type="InterPro" id="IPR036590">
    <property type="entry name" value="SRAP-like"/>
</dbReference>
<keyword evidence="4 8" id="KW-0378">Hydrolase</keyword>
<dbReference type="AlphaFoldDB" id="A0A4Q8ACU6"/>
<dbReference type="Pfam" id="PF02586">
    <property type="entry name" value="SRAP"/>
    <property type="match status" value="1"/>
</dbReference>
<keyword evidence="5" id="KW-0190">Covalent protein-DNA linkage</keyword>
<name>A0A4Q8ACU6_9MICC</name>
<dbReference type="GO" id="GO:0106300">
    <property type="term" value="P:protein-DNA covalent cross-linking repair"/>
    <property type="evidence" value="ECO:0007669"/>
    <property type="project" value="InterPro"/>
</dbReference>
<evidence type="ECO:0000256" key="4">
    <source>
        <dbReference type="ARBA" id="ARBA00022801"/>
    </source>
</evidence>
<comment type="similarity">
    <text evidence="1 8">Belongs to the SOS response-associated peptidase family.</text>
</comment>
<sequence>MAEADALLGEQLEGRELSPSWNVAPTTDVPIVLERLVGDEPRREVHVAHWGLVPRWAKDVKVGVRAFNARSETVTEKPTFRSAVVSRRCAVPMDGYYEWKRQGTGRTSPKQPYFVHAADGGLSFFAGLYEWWKDPAVSDGEPGQWMLSTSIVTMPSPDPGAEGVLGDLGGLHDRLPVPLSGEAMDAWLDPAERDAASLVERIRAEAYDVAASWRLDPVGAAVGNVRNNGPELIAPVSALF</sequence>
<gene>
    <name evidence="9" type="ORF">EV380_0898</name>
</gene>
<accession>A0A4Q8ACU6</accession>
<dbReference type="PANTHER" id="PTHR13604">
    <property type="entry name" value="DC12-RELATED"/>
    <property type="match status" value="1"/>
</dbReference>
<comment type="caution">
    <text evidence="9">The sequence shown here is derived from an EMBL/GenBank/DDBJ whole genome shotgun (WGS) entry which is preliminary data.</text>
</comment>
<dbReference type="InterPro" id="IPR003738">
    <property type="entry name" value="SRAP"/>
</dbReference>
<evidence type="ECO:0000256" key="6">
    <source>
        <dbReference type="ARBA" id="ARBA00023125"/>
    </source>
</evidence>
<evidence type="ECO:0000256" key="5">
    <source>
        <dbReference type="ARBA" id="ARBA00023124"/>
    </source>
</evidence>
<dbReference type="PANTHER" id="PTHR13604:SF0">
    <property type="entry name" value="ABASIC SITE PROCESSING PROTEIN HMCES"/>
    <property type="match status" value="1"/>
</dbReference>
<keyword evidence="10" id="KW-1185">Reference proteome</keyword>
<evidence type="ECO:0000313" key="10">
    <source>
        <dbReference type="Proteomes" id="UP000292685"/>
    </source>
</evidence>
<evidence type="ECO:0000256" key="7">
    <source>
        <dbReference type="ARBA" id="ARBA00023239"/>
    </source>
</evidence>
<evidence type="ECO:0000256" key="1">
    <source>
        <dbReference type="ARBA" id="ARBA00008136"/>
    </source>
</evidence>
<keyword evidence="6" id="KW-0238">DNA-binding</keyword>
<dbReference type="GO" id="GO:0008233">
    <property type="term" value="F:peptidase activity"/>
    <property type="evidence" value="ECO:0007669"/>
    <property type="project" value="UniProtKB-KW"/>
</dbReference>
<organism evidence="9 10">
    <name type="scientific">Zhihengliuella halotolerans</name>
    <dbReference type="NCBI Taxonomy" id="370736"/>
    <lineage>
        <taxon>Bacteria</taxon>
        <taxon>Bacillati</taxon>
        <taxon>Actinomycetota</taxon>
        <taxon>Actinomycetes</taxon>
        <taxon>Micrococcales</taxon>
        <taxon>Micrococcaceae</taxon>
        <taxon>Zhihengliuella</taxon>
    </lineage>
</organism>
<dbReference type="GO" id="GO:0003697">
    <property type="term" value="F:single-stranded DNA binding"/>
    <property type="evidence" value="ECO:0007669"/>
    <property type="project" value="InterPro"/>
</dbReference>
<keyword evidence="2 8" id="KW-0645">Protease</keyword>
<dbReference type="Proteomes" id="UP000292685">
    <property type="component" value="Unassembled WGS sequence"/>
</dbReference>
<dbReference type="SUPFAM" id="SSF143081">
    <property type="entry name" value="BB1717-like"/>
    <property type="match status" value="1"/>
</dbReference>
<dbReference type="Gene3D" id="3.90.1680.10">
    <property type="entry name" value="SOS response associated peptidase-like"/>
    <property type="match status" value="1"/>
</dbReference>
<reference evidence="9 10" key="1">
    <citation type="submission" date="2019-02" db="EMBL/GenBank/DDBJ databases">
        <title>Sequencing the genomes of 1000 actinobacteria strains.</title>
        <authorList>
            <person name="Klenk H.-P."/>
        </authorList>
    </citation>
    <scope>NUCLEOTIDE SEQUENCE [LARGE SCALE GENOMIC DNA]</scope>
    <source>
        <strain evidence="9 10">DSM 17364</strain>
    </source>
</reference>
<evidence type="ECO:0000256" key="8">
    <source>
        <dbReference type="RuleBase" id="RU364100"/>
    </source>
</evidence>
<evidence type="ECO:0000256" key="3">
    <source>
        <dbReference type="ARBA" id="ARBA00022763"/>
    </source>
</evidence>
<proteinExistence type="inferred from homology"/>
<dbReference type="GO" id="GO:0006508">
    <property type="term" value="P:proteolysis"/>
    <property type="evidence" value="ECO:0007669"/>
    <property type="project" value="UniProtKB-KW"/>
</dbReference>
<evidence type="ECO:0000256" key="2">
    <source>
        <dbReference type="ARBA" id="ARBA00022670"/>
    </source>
</evidence>
<dbReference type="GO" id="GO:0016829">
    <property type="term" value="F:lyase activity"/>
    <property type="evidence" value="ECO:0007669"/>
    <property type="project" value="UniProtKB-KW"/>
</dbReference>
<dbReference type="EC" id="3.4.-.-" evidence="8"/>
<keyword evidence="3" id="KW-0227">DNA damage</keyword>
<evidence type="ECO:0000313" key="9">
    <source>
        <dbReference type="EMBL" id="RZU61329.1"/>
    </source>
</evidence>
<dbReference type="EMBL" id="SHLA01000001">
    <property type="protein sequence ID" value="RZU61329.1"/>
    <property type="molecule type" value="Genomic_DNA"/>
</dbReference>
<protein>
    <recommendedName>
        <fullName evidence="8">Abasic site processing protein</fullName>
        <ecNumber evidence="8">3.4.-.-</ecNumber>
    </recommendedName>
</protein>